<dbReference type="GO" id="GO:0005975">
    <property type="term" value="P:carbohydrate metabolic process"/>
    <property type="evidence" value="ECO:0007669"/>
    <property type="project" value="UniProtKB-ARBA"/>
</dbReference>
<sequence length="1833" mass="191996">MRTPFQPDIAAAAIPSSTTDMTKVPHYFGPYPNWANSPQTLADAMVKISVGTPTPVLYGNPLTKRNYATDYAKPTGELGPVLVVLDHAKLPAGTLNNFQSWNQGTAGASPTTSAGSLFHALVLRPTGSAGEYTVVYASDELKVPTPIVDSGEVMTYPVPAVTVQKDDVIGFYGQGIPIDTQVPANGDTLSTPATSDPTLNTNVSPAKDSTIKLGASNYPDFSHDRTYSFGAEVTPTITDPGTGAEATASVDPKTGAISGVTVTSPGDGYAVPPTVEITTAGVTPTTVAKATAKIATGVLTGINVNETGYGFTAPAVTLTGGNPTAGSEAHALASGAVDNLKLTDGGKGYQAQPLVNFSKPDLADGEQATGSATMDTNGVVTGVVIANAGSGYTSTPTVTLTDASKTPPTQVAKAEATIGVTRIDVTYGGAGYSSTPTVAVADTVGTADKGASATAKVAVKGSVTDIVVTAPGAGYLTPGIKKFVDTLPGEGAANANDLGQYIPVAVPDTTTYPGTDYYEIAVVQYRMKFHRDLPATLLRGYVQLSTSVVPGKKVVLGNANLDPALPDSPISFGGVDNPHYLGPTIVATKNKPVRVLFRNLLPTGVDGDLFLPVDTSVMGAGAGPKMMTLDPKTKIPVDMAKDEKSVLDGVRNPMCGQTPKPTTCYSENRATLHLHGGITPWISDGTPHQWVTPSGENTAYPNGVSVSNVPDMPDPGPGAETFFYTNQQSARMMFYHDHSWGITRLNVYAGEEAGYMITDDTEQKLMAPGGALEGLGMGTSLTVQDKTFVPSAKRMAQLDPTWDPKKWGGEGNLWQPHVYMPAQNPSDPSGMSAFGRWFYGPWFWPPAKDAKYPPMANPYYDPACDPNVVAFCEPALIPSTPNNSVGMEAFHDTPVVNGTAYPTTTMDPKTYRFRILNGSDDRFWNLSWYVADPATGTEVALKSSEVSMAQTDPVVMPTPDTTKSPKGPDWIQIGNEGGFLPTPAVVPAHETTFITDATRFDVGNVDQHSLLLAPAERADVIVDFSAYKGKTLILYNDAPAAFPGRIPGYDYYTGGPDMAPAGAPTTLPGYGPDTRSVMQVKISNAAPALAFDRPNTTADQMGKLMAAFDHHTDAAGQPAGVFESSQNPIVVGQSAYNQAYGKSFVSSGYCNAASNPAAKCDGLVRIAEQGGDKFKFDTLAGPQLSIPIEGKSVHDEMNSANFDEWGRMSGNIGLEAPGATPLLQNVILYPYVNPATEKLDGTTGTNSLNVAPISTSTDGTQIWKITHNGVDTHPLHFHLNDVQVLNRVTWDNIIIPPEPTELGWKDTVRVSPLEDTIVAVRPILPKLPFAIPDSNRPLNPMMPLGARGSTTGSNGSEAGFNNTDTNGNPIAPISNDMTNFGWEYVWHCHILSHEEMDMMRPISVSTPRTLPDGSVVSFTRPTNDVLLSWTDGTPVSITDPTTWGNAKNEVGYKVERAPLTNGTVGGYAQIATTLANVTTYTDKTAGTGQYAYRITAWNAAGNAASAPLLTASTTPRVTTNNPASGATGVATNVRPTVTFNEAVTGVSNTTFTLKQGATNVPASVSYSTATRTATLIPTTALTADKPYTLSLTTAIKSVSGGSLAATSWDFVTGPSPTISTTNPAAGATGISLGTTTTRTPLSATFSESVTGLPTTAASTPNFTLKLGTATIASKVTYNATTRVVTLTPDTPLASDRTYTLSLSNAVKDVAGNPLTARTWTFITGPAPVVTARTPAVNANGVSRTANITVTFSEVVAGLPTMATANGNFTIKRTSTGIAFTSAVSYSSTTKVATLNPTGTLLANTQYTVTLSSGIKDTAGNLLTPVTWNFTTGK</sequence>
<dbReference type="RefSeq" id="WP_196398448.1">
    <property type="nucleotide sequence ID" value="NZ_JADNYM010000032.1"/>
</dbReference>
<dbReference type="InterPro" id="IPR014755">
    <property type="entry name" value="Cu-Rt/internalin_Ig-like"/>
</dbReference>
<feature type="domain" description="SbsA Ig-like" evidence="5">
    <location>
        <begin position="1616"/>
        <end position="1723"/>
    </location>
</feature>
<evidence type="ECO:0000313" key="7">
    <source>
        <dbReference type="Proteomes" id="UP000655366"/>
    </source>
</evidence>
<dbReference type="Pfam" id="PF13205">
    <property type="entry name" value="Big_5"/>
    <property type="match status" value="3"/>
</dbReference>
<dbReference type="Pfam" id="PF07731">
    <property type="entry name" value="Cu-oxidase_2"/>
    <property type="match status" value="1"/>
</dbReference>
<dbReference type="InterPro" id="IPR011706">
    <property type="entry name" value="Cu-oxidase_C"/>
</dbReference>
<dbReference type="EMBL" id="JADNYM010000032">
    <property type="protein sequence ID" value="MBG0741515.1"/>
    <property type="molecule type" value="Genomic_DNA"/>
</dbReference>
<evidence type="ECO:0000256" key="3">
    <source>
        <dbReference type="SAM" id="MobiDB-lite"/>
    </source>
</evidence>
<reference evidence="6 7" key="1">
    <citation type="submission" date="2020-11" db="EMBL/GenBank/DDBJ databases">
        <title>Arthrobacter antarcticus sp. nov., isolated from Antarctic Soil.</title>
        <authorList>
            <person name="Li J."/>
        </authorList>
    </citation>
    <scope>NUCLEOTIDE SEQUENCE [LARGE SCALE GENOMIC DNA]</scope>
    <source>
        <strain evidence="6 7">Z1-20</strain>
    </source>
</reference>
<gene>
    <name evidence="6" type="ORF">IV500_19305</name>
</gene>
<dbReference type="Gene3D" id="2.60.40.10">
    <property type="entry name" value="Immunoglobulins"/>
    <property type="match status" value="1"/>
</dbReference>
<name>A0A931CSA2_9MICC</name>
<feature type="domain" description="SbsA Ig-like" evidence="5">
    <location>
        <begin position="1726"/>
        <end position="1831"/>
    </location>
</feature>
<feature type="domain" description="Plastocyanin-like" evidence="4">
    <location>
        <begin position="1248"/>
        <end position="1321"/>
    </location>
</feature>
<evidence type="ECO:0000256" key="1">
    <source>
        <dbReference type="ARBA" id="ARBA00010609"/>
    </source>
</evidence>
<dbReference type="InterPro" id="IPR032812">
    <property type="entry name" value="SbsA_Ig"/>
</dbReference>
<dbReference type="Proteomes" id="UP000655366">
    <property type="component" value="Unassembled WGS sequence"/>
</dbReference>
<comment type="caution">
    <text evidence="6">The sequence shown here is derived from an EMBL/GenBank/DDBJ whole genome shotgun (WGS) entry which is preliminary data.</text>
</comment>
<dbReference type="InterPro" id="IPR008972">
    <property type="entry name" value="Cupredoxin"/>
</dbReference>
<dbReference type="InterPro" id="IPR013783">
    <property type="entry name" value="Ig-like_fold"/>
</dbReference>
<dbReference type="GO" id="GO:0005507">
    <property type="term" value="F:copper ion binding"/>
    <property type="evidence" value="ECO:0007669"/>
    <property type="project" value="InterPro"/>
</dbReference>
<organism evidence="6 7">
    <name type="scientific">Arthrobacter terrae</name>
    <dbReference type="NCBI Taxonomy" id="2935737"/>
    <lineage>
        <taxon>Bacteria</taxon>
        <taxon>Bacillati</taxon>
        <taxon>Actinomycetota</taxon>
        <taxon>Actinomycetes</taxon>
        <taxon>Micrococcales</taxon>
        <taxon>Micrococcaceae</taxon>
        <taxon>Arthrobacter</taxon>
    </lineage>
</organism>
<dbReference type="InterPro" id="IPR045087">
    <property type="entry name" value="Cu-oxidase_fam"/>
</dbReference>
<dbReference type="Gene3D" id="2.60.40.420">
    <property type="entry name" value="Cupredoxins - blue copper proteins"/>
    <property type="match status" value="3"/>
</dbReference>
<evidence type="ECO:0000259" key="4">
    <source>
        <dbReference type="Pfam" id="PF07731"/>
    </source>
</evidence>
<protein>
    <submittedName>
        <fullName evidence="6">Ig-like domain-containing protein</fullName>
    </submittedName>
</protein>
<accession>A0A931CSA2</accession>
<feature type="region of interest" description="Disordered" evidence="3">
    <location>
        <begin position="1349"/>
        <end position="1368"/>
    </location>
</feature>
<dbReference type="SUPFAM" id="SSF49503">
    <property type="entry name" value="Cupredoxins"/>
    <property type="match status" value="3"/>
</dbReference>
<dbReference type="CDD" id="cd13844">
    <property type="entry name" value="CuRO_1_BOD_CotA_like"/>
    <property type="match status" value="1"/>
</dbReference>
<comment type="similarity">
    <text evidence="1">Belongs to the multicopper oxidase family.</text>
</comment>
<proteinExistence type="inferred from homology"/>
<evidence type="ECO:0000256" key="2">
    <source>
        <dbReference type="ARBA" id="ARBA00022729"/>
    </source>
</evidence>
<keyword evidence="2" id="KW-0732">Signal</keyword>
<dbReference type="PANTHER" id="PTHR48267">
    <property type="entry name" value="CUPREDOXIN SUPERFAMILY PROTEIN"/>
    <property type="match status" value="1"/>
</dbReference>
<keyword evidence="7" id="KW-1185">Reference proteome</keyword>
<feature type="domain" description="SbsA Ig-like" evidence="5">
    <location>
        <begin position="1512"/>
        <end position="1612"/>
    </location>
</feature>
<dbReference type="Gene3D" id="2.60.40.1220">
    <property type="match status" value="3"/>
</dbReference>
<dbReference type="GO" id="GO:0016491">
    <property type="term" value="F:oxidoreductase activity"/>
    <property type="evidence" value="ECO:0007669"/>
    <property type="project" value="InterPro"/>
</dbReference>
<evidence type="ECO:0000313" key="6">
    <source>
        <dbReference type="EMBL" id="MBG0741515.1"/>
    </source>
</evidence>
<dbReference type="PANTHER" id="PTHR48267:SF1">
    <property type="entry name" value="BILIRUBIN OXIDASE"/>
    <property type="match status" value="1"/>
</dbReference>
<evidence type="ECO:0000259" key="5">
    <source>
        <dbReference type="Pfam" id="PF13205"/>
    </source>
</evidence>